<proteinExistence type="predicted"/>
<dbReference type="GO" id="GO:0008839">
    <property type="term" value="F:4-hydroxy-tetrahydrodipicolinate reductase"/>
    <property type="evidence" value="ECO:0007669"/>
    <property type="project" value="InterPro"/>
</dbReference>
<dbReference type="Gene3D" id="3.40.50.720">
    <property type="entry name" value="NAD(P)-binding Rossmann-like Domain"/>
    <property type="match status" value="1"/>
</dbReference>
<feature type="domain" description="Dihydrodipicolinate reductase C-terminal" evidence="1">
    <location>
        <begin position="1"/>
        <end position="48"/>
    </location>
</feature>
<dbReference type="Proteomes" id="UP000630660">
    <property type="component" value="Unassembled WGS sequence"/>
</dbReference>
<dbReference type="InterPro" id="IPR022663">
    <property type="entry name" value="DapB_C"/>
</dbReference>
<dbReference type="Pfam" id="PF05173">
    <property type="entry name" value="DapB_C"/>
    <property type="match status" value="1"/>
</dbReference>
<name>A0A9D5K7Y8_UNCW3</name>
<dbReference type="EMBL" id="WJKJ01000071">
    <property type="protein sequence ID" value="MBD3364036.1"/>
    <property type="molecule type" value="Genomic_DNA"/>
</dbReference>
<protein>
    <submittedName>
        <fullName evidence="2">4-hydroxy-tetrahydrodipicolinate reductase</fullName>
    </submittedName>
</protein>
<evidence type="ECO:0000313" key="2">
    <source>
        <dbReference type="EMBL" id="MBD3364036.1"/>
    </source>
</evidence>
<accession>A0A9D5K7Y8</accession>
<dbReference type="AlphaFoldDB" id="A0A9D5K7Y8"/>
<sequence length="51" mass="5792">TVYFATEGERIELTHRASSRMAFALGTLKAIRFVSDSPKGFYEFSSLLEEM</sequence>
<evidence type="ECO:0000313" key="3">
    <source>
        <dbReference type="Proteomes" id="UP000630660"/>
    </source>
</evidence>
<organism evidence="2 3">
    <name type="scientific">candidate division WOR-3 bacterium</name>
    <dbReference type="NCBI Taxonomy" id="2052148"/>
    <lineage>
        <taxon>Bacteria</taxon>
        <taxon>Bacteria division WOR-3</taxon>
    </lineage>
</organism>
<feature type="non-terminal residue" evidence="2">
    <location>
        <position position="1"/>
    </location>
</feature>
<gene>
    <name evidence="2" type="ORF">GF359_02355</name>
</gene>
<dbReference type="GO" id="GO:0009089">
    <property type="term" value="P:lysine biosynthetic process via diaminopimelate"/>
    <property type="evidence" value="ECO:0007669"/>
    <property type="project" value="InterPro"/>
</dbReference>
<comment type="caution">
    <text evidence="2">The sequence shown here is derived from an EMBL/GenBank/DDBJ whole genome shotgun (WGS) entry which is preliminary data.</text>
</comment>
<reference evidence="2" key="1">
    <citation type="submission" date="2019-11" db="EMBL/GenBank/DDBJ databases">
        <title>Microbial mats filling the niche in hypersaline microbial mats.</title>
        <authorList>
            <person name="Wong H.L."/>
            <person name="Macleod F.I."/>
            <person name="White R.A. III"/>
            <person name="Burns B.P."/>
        </authorList>
    </citation>
    <scope>NUCLEOTIDE SEQUENCE</scope>
    <source>
        <strain evidence="2">Bin_327</strain>
    </source>
</reference>
<evidence type="ECO:0000259" key="1">
    <source>
        <dbReference type="Pfam" id="PF05173"/>
    </source>
</evidence>